<keyword evidence="2" id="KW-0812">Transmembrane</keyword>
<evidence type="ECO:0000256" key="1">
    <source>
        <dbReference type="SAM" id="MobiDB-lite"/>
    </source>
</evidence>
<dbReference type="AlphaFoldDB" id="A0A8H5FYW4"/>
<feature type="transmembrane region" description="Helical" evidence="2">
    <location>
        <begin position="168"/>
        <end position="192"/>
    </location>
</feature>
<feature type="transmembrane region" description="Helical" evidence="2">
    <location>
        <begin position="123"/>
        <end position="142"/>
    </location>
</feature>
<keyword evidence="2" id="KW-1133">Transmembrane helix</keyword>
<dbReference type="EMBL" id="JAACJM010000061">
    <property type="protein sequence ID" value="KAF5353818.1"/>
    <property type="molecule type" value="Genomic_DNA"/>
</dbReference>
<feature type="chain" id="PRO_5034292921" evidence="3">
    <location>
        <begin position="17"/>
        <end position="273"/>
    </location>
</feature>
<dbReference type="Proteomes" id="UP000559256">
    <property type="component" value="Unassembled WGS sequence"/>
</dbReference>
<feature type="transmembrane region" description="Helical" evidence="2">
    <location>
        <begin position="75"/>
        <end position="94"/>
    </location>
</feature>
<feature type="region of interest" description="Disordered" evidence="1">
    <location>
        <begin position="250"/>
        <end position="273"/>
    </location>
</feature>
<keyword evidence="5" id="KW-1185">Reference proteome</keyword>
<gene>
    <name evidence="4" type="ORF">D9758_010570</name>
</gene>
<sequence>MAIIMMMISFASLVIDFEFSLVQIPSIGYNPPDPDWLARVMANLTIAGAFMERFNYLGSDGIVVWRAWVLFPRNLTVRIVLVLCMIGSTVGILVDAGRGAVRVLGDPAAQGAGQAPGAPVEGLIMSVPLFVTNAIATVLIGYKAHIHRQDMKKNLDSSSSSVIKVQKVLLLLVESGVAYCILWICFTVTTFLNGAVKSIASFEIFGVAMPLLSGLYPIIVILIVTLESKRDLSQLNEMSMSQSIKFAAAPHGPVSANSESFTAVSGSDEQASA</sequence>
<evidence type="ECO:0000256" key="3">
    <source>
        <dbReference type="SAM" id="SignalP"/>
    </source>
</evidence>
<evidence type="ECO:0000313" key="4">
    <source>
        <dbReference type="EMBL" id="KAF5353818.1"/>
    </source>
</evidence>
<reference evidence="4 5" key="1">
    <citation type="journal article" date="2020" name="ISME J.">
        <title>Uncovering the hidden diversity of litter-decomposition mechanisms in mushroom-forming fungi.</title>
        <authorList>
            <person name="Floudas D."/>
            <person name="Bentzer J."/>
            <person name="Ahren D."/>
            <person name="Johansson T."/>
            <person name="Persson P."/>
            <person name="Tunlid A."/>
        </authorList>
    </citation>
    <scope>NUCLEOTIDE SEQUENCE [LARGE SCALE GENOMIC DNA]</scope>
    <source>
        <strain evidence="4 5">CBS 291.85</strain>
    </source>
</reference>
<feature type="compositionally biased region" description="Polar residues" evidence="1">
    <location>
        <begin position="255"/>
        <end position="273"/>
    </location>
</feature>
<organism evidence="4 5">
    <name type="scientific">Tetrapyrgos nigripes</name>
    <dbReference type="NCBI Taxonomy" id="182062"/>
    <lineage>
        <taxon>Eukaryota</taxon>
        <taxon>Fungi</taxon>
        <taxon>Dikarya</taxon>
        <taxon>Basidiomycota</taxon>
        <taxon>Agaricomycotina</taxon>
        <taxon>Agaricomycetes</taxon>
        <taxon>Agaricomycetidae</taxon>
        <taxon>Agaricales</taxon>
        <taxon>Marasmiineae</taxon>
        <taxon>Marasmiaceae</taxon>
        <taxon>Tetrapyrgos</taxon>
    </lineage>
</organism>
<evidence type="ECO:0000256" key="2">
    <source>
        <dbReference type="SAM" id="Phobius"/>
    </source>
</evidence>
<accession>A0A8H5FYW4</accession>
<evidence type="ECO:0000313" key="5">
    <source>
        <dbReference type="Proteomes" id="UP000559256"/>
    </source>
</evidence>
<protein>
    <submittedName>
        <fullName evidence="4">Uncharacterized protein</fullName>
    </submittedName>
</protein>
<proteinExistence type="predicted"/>
<keyword evidence="3" id="KW-0732">Signal</keyword>
<comment type="caution">
    <text evidence="4">The sequence shown here is derived from an EMBL/GenBank/DDBJ whole genome shotgun (WGS) entry which is preliminary data.</text>
</comment>
<feature type="transmembrane region" description="Helical" evidence="2">
    <location>
        <begin position="204"/>
        <end position="226"/>
    </location>
</feature>
<name>A0A8H5FYW4_9AGAR</name>
<keyword evidence="2" id="KW-0472">Membrane</keyword>
<feature type="signal peptide" evidence="3">
    <location>
        <begin position="1"/>
        <end position="16"/>
    </location>
</feature>